<keyword evidence="1 3" id="KW-0328">Glycosyltransferase</keyword>
<evidence type="ECO:0000256" key="2">
    <source>
        <dbReference type="ARBA" id="ARBA00022679"/>
    </source>
</evidence>
<dbReference type="InterPro" id="IPR035902">
    <property type="entry name" value="Nuc_phospho_transferase"/>
</dbReference>
<keyword evidence="4" id="KW-1185">Reference proteome</keyword>
<organism evidence="3 4">
    <name type="scientific">Nostoc linckia FACHB-391</name>
    <dbReference type="NCBI Taxonomy" id="2692906"/>
    <lineage>
        <taxon>Bacteria</taxon>
        <taxon>Bacillati</taxon>
        <taxon>Cyanobacteriota</taxon>
        <taxon>Cyanophyceae</taxon>
        <taxon>Nostocales</taxon>
        <taxon>Nostocaceae</taxon>
        <taxon>Nostoc</taxon>
    </lineage>
</organism>
<sequence>VGEAIHGETDVLAGCVKGIALAKEVLQSGAAWTKLEQLAEFLR</sequence>
<evidence type="ECO:0000256" key="1">
    <source>
        <dbReference type="ARBA" id="ARBA00022676"/>
    </source>
</evidence>
<evidence type="ECO:0000313" key="4">
    <source>
        <dbReference type="Proteomes" id="UP000604661"/>
    </source>
</evidence>
<dbReference type="EMBL" id="JACJTE010000010">
    <property type="protein sequence ID" value="MBD2561278.1"/>
    <property type="molecule type" value="Genomic_DNA"/>
</dbReference>
<dbReference type="GO" id="GO:0016757">
    <property type="term" value="F:glycosyltransferase activity"/>
    <property type="evidence" value="ECO:0007669"/>
    <property type="project" value="UniProtKB-KW"/>
</dbReference>
<proteinExistence type="predicted"/>
<name>A0ABR8EVV3_NOSLI</name>
<keyword evidence="2" id="KW-0808">Transferase</keyword>
<dbReference type="SUPFAM" id="SSF52418">
    <property type="entry name" value="Nucleoside phosphorylase/phosphoribosyltransferase catalytic domain"/>
    <property type="match status" value="1"/>
</dbReference>
<protein>
    <submittedName>
        <fullName evidence="3">Anthranilate phosphoribosyltransferase</fullName>
    </submittedName>
</protein>
<feature type="non-terminal residue" evidence="3">
    <location>
        <position position="1"/>
    </location>
</feature>
<dbReference type="Proteomes" id="UP000604661">
    <property type="component" value="Unassembled WGS sequence"/>
</dbReference>
<accession>A0ABR8EVV3</accession>
<evidence type="ECO:0000313" key="3">
    <source>
        <dbReference type="EMBL" id="MBD2561278.1"/>
    </source>
</evidence>
<comment type="caution">
    <text evidence="3">The sequence shown here is derived from an EMBL/GenBank/DDBJ whole genome shotgun (WGS) entry which is preliminary data.</text>
</comment>
<reference evidence="3 4" key="1">
    <citation type="journal article" date="2020" name="ISME J.">
        <title>Comparative genomics reveals insights into cyanobacterial evolution and habitat adaptation.</title>
        <authorList>
            <person name="Chen M.Y."/>
            <person name="Teng W.K."/>
            <person name="Zhao L."/>
            <person name="Hu C.X."/>
            <person name="Zhou Y.K."/>
            <person name="Han B.P."/>
            <person name="Song L.R."/>
            <person name="Shu W.S."/>
        </authorList>
    </citation>
    <scope>NUCLEOTIDE SEQUENCE [LARGE SCALE GENOMIC DNA]</scope>
    <source>
        <strain evidence="3 4">FACHB-391</strain>
    </source>
</reference>
<gene>
    <name evidence="3" type="ORF">H6G95_11740</name>
</gene>